<evidence type="ECO:0000256" key="2">
    <source>
        <dbReference type="SAM" id="MobiDB-lite"/>
    </source>
</evidence>
<name>A0AAD4RA26_9BILA</name>
<dbReference type="AlphaFoldDB" id="A0AAD4RA26"/>
<evidence type="ECO:0000256" key="1">
    <source>
        <dbReference type="PROSITE-ProRule" id="PRU00042"/>
    </source>
</evidence>
<gene>
    <name evidence="4" type="ORF">DdX_00081</name>
</gene>
<feature type="region of interest" description="Disordered" evidence="2">
    <location>
        <begin position="789"/>
        <end position="811"/>
    </location>
</feature>
<evidence type="ECO:0000313" key="4">
    <source>
        <dbReference type="EMBL" id="KAI1727938.1"/>
    </source>
</evidence>
<reference evidence="4" key="1">
    <citation type="submission" date="2022-01" db="EMBL/GenBank/DDBJ databases">
        <title>Genome Sequence Resource for Two Populations of Ditylenchus destructor, the Migratory Endoparasitic Phytonematode.</title>
        <authorList>
            <person name="Zhang H."/>
            <person name="Lin R."/>
            <person name="Xie B."/>
        </authorList>
    </citation>
    <scope>NUCLEOTIDE SEQUENCE</scope>
    <source>
        <strain evidence="4">BazhouSP</strain>
    </source>
</reference>
<proteinExistence type="predicted"/>
<feature type="compositionally biased region" description="Polar residues" evidence="2">
    <location>
        <begin position="309"/>
        <end position="319"/>
    </location>
</feature>
<dbReference type="PROSITE" id="PS00028">
    <property type="entry name" value="ZINC_FINGER_C2H2_1"/>
    <property type="match status" value="1"/>
</dbReference>
<dbReference type="PROSITE" id="PS50157">
    <property type="entry name" value="ZINC_FINGER_C2H2_2"/>
    <property type="match status" value="1"/>
</dbReference>
<accession>A0AAD4RA26</accession>
<organism evidence="4 5">
    <name type="scientific">Ditylenchus destructor</name>
    <dbReference type="NCBI Taxonomy" id="166010"/>
    <lineage>
        <taxon>Eukaryota</taxon>
        <taxon>Metazoa</taxon>
        <taxon>Ecdysozoa</taxon>
        <taxon>Nematoda</taxon>
        <taxon>Chromadorea</taxon>
        <taxon>Rhabditida</taxon>
        <taxon>Tylenchina</taxon>
        <taxon>Tylenchomorpha</taxon>
        <taxon>Sphaerularioidea</taxon>
        <taxon>Anguinidae</taxon>
        <taxon>Anguininae</taxon>
        <taxon>Ditylenchus</taxon>
    </lineage>
</organism>
<feature type="region of interest" description="Disordered" evidence="2">
    <location>
        <begin position="533"/>
        <end position="560"/>
    </location>
</feature>
<protein>
    <submittedName>
        <fullName evidence="4">Zinc finger, C2H2 type family protein</fullName>
    </submittedName>
</protein>
<evidence type="ECO:0000313" key="5">
    <source>
        <dbReference type="Proteomes" id="UP001201812"/>
    </source>
</evidence>
<feature type="compositionally biased region" description="Low complexity" evidence="2">
    <location>
        <begin position="793"/>
        <end position="811"/>
    </location>
</feature>
<dbReference type="InterPro" id="IPR013087">
    <property type="entry name" value="Znf_C2H2_type"/>
</dbReference>
<dbReference type="EMBL" id="JAKKPZ010000001">
    <property type="protein sequence ID" value="KAI1727938.1"/>
    <property type="molecule type" value="Genomic_DNA"/>
</dbReference>
<feature type="compositionally biased region" description="Basic and acidic residues" evidence="2">
    <location>
        <begin position="360"/>
        <end position="369"/>
    </location>
</feature>
<keyword evidence="1" id="KW-0479">Metal-binding</keyword>
<dbReference type="GO" id="GO:0008270">
    <property type="term" value="F:zinc ion binding"/>
    <property type="evidence" value="ECO:0007669"/>
    <property type="project" value="UniProtKB-KW"/>
</dbReference>
<feature type="compositionally biased region" description="Polar residues" evidence="2">
    <location>
        <begin position="215"/>
        <end position="226"/>
    </location>
</feature>
<comment type="caution">
    <text evidence="4">The sequence shown here is derived from an EMBL/GenBank/DDBJ whole genome shotgun (WGS) entry which is preliminary data.</text>
</comment>
<sequence length="811" mass="88942">MDVLNQCVKDFLYQDKAQHPFYQNRQHQSFYPFSTAGQYSHAGNQPSGLTNSASFASFYHPGNVFQQPQQPAGVLPHSQSAFFLNTAAQAQTSFLPPPPSTLSTMLPPVASQPAPTAAKFILGGEPMQTSEPLLSRGTQQGVLWSGAVQNGQFQPQQASAFSHVRNTTTTTSSNANGNVSVICSIPSIPAVEKLRAGSSNRGMCRSSSSGILPLHNSNGKSSTAMPPVSFPSTASIASSLNTLAASVLGVPLDRFSPSSASCVSIDSGFGDASNSSYPASPDSESSNSGHKAPSFSIGGTTLLTLSAPAANSSQTLPRTPSSGNMNSGSSQMPSLVPNPPSQQCPQIIESAEPPMKMRKVRSESAKVDQPEITSPPPVLSPNNSDVNSQMTPEKLSDHASETIEIKYNPNGEKSVEDQLMESRRPTMDIIEQKESGVESGNNDVNIQLKERSVPLSEPEPRIEPAAVFNAPECEESTSVSKNHQLIEELRGQYLCGWADCEHRVGSDNALYDHVVKDHLDQLRPVPVVVDLEKSSMLNNSSSSRQNRRRRHSNALKEAKKQNSKDEECKFRCRWQDCDMSLQRGDHQKQFDWLLDHYTTRHAPRAQPFVCLFEQCSLRFRMRKSLNDHLRCAHDNVKNTGKKNGSSDEGKASGSCFGFRPRVQIPPRIDCMDTRTMEWVRDQLKLYNQMQKPCLVIEPQLPGPYSALRQQQILSSRAQFRKMRRQSTQFLMEFDKILSFKRSFSNLEQIMPEINAYYAPLVANSSELPAKMPPKDAAKYLSALFTKKSKKRSASLASSSVSSAPSNSSSSE</sequence>
<feature type="compositionally biased region" description="Low complexity" evidence="2">
    <location>
        <begin position="320"/>
        <end position="334"/>
    </location>
</feature>
<feature type="domain" description="C2H2-type" evidence="3">
    <location>
        <begin position="608"/>
        <end position="638"/>
    </location>
</feature>
<feature type="compositionally biased region" description="Low complexity" evidence="2">
    <location>
        <begin position="199"/>
        <end position="210"/>
    </location>
</feature>
<feature type="region of interest" description="Disordered" evidence="2">
    <location>
        <begin position="309"/>
        <end position="391"/>
    </location>
</feature>
<feature type="compositionally biased region" description="Low complexity" evidence="2">
    <location>
        <begin position="534"/>
        <end position="544"/>
    </location>
</feature>
<dbReference type="SMART" id="SM00355">
    <property type="entry name" value="ZnF_C2H2"/>
    <property type="match status" value="2"/>
</dbReference>
<feature type="region of interest" description="Disordered" evidence="2">
    <location>
        <begin position="273"/>
        <end position="295"/>
    </location>
</feature>
<feature type="region of interest" description="Disordered" evidence="2">
    <location>
        <begin position="199"/>
        <end position="226"/>
    </location>
</feature>
<evidence type="ECO:0000259" key="3">
    <source>
        <dbReference type="PROSITE" id="PS50157"/>
    </source>
</evidence>
<keyword evidence="5" id="KW-1185">Reference proteome</keyword>
<dbReference type="Proteomes" id="UP001201812">
    <property type="component" value="Unassembled WGS sequence"/>
</dbReference>
<feature type="compositionally biased region" description="Low complexity" evidence="2">
    <location>
        <begin position="273"/>
        <end position="288"/>
    </location>
</feature>
<feature type="compositionally biased region" description="Polar residues" evidence="2">
    <location>
        <begin position="380"/>
        <end position="391"/>
    </location>
</feature>
<keyword evidence="1" id="KW-0862">Zinc</keyword>
<keyword evidence="1" id="KW-0863">Zinc-finger</keyword>